<dbReference type="RefSeq" id="WP_015258318.1">
    <property type="nucleotide sequence ID" value="NC_019902.2"/>
</dbReference>
<dbReference type="SUPFAM" id="SSF46894">
    <property type="entry name" value="C-terminal effector domain of the bipartite response regulators"/>
    <property type="match status" value="1"/>
</dbReference>
<dbReference type="EMBL" id="CP003989">
    <property type="protein sequence ID" value="AGA33184.1"/>
    <property type="molecule type" value="Genomic_DNA"/>
</dbReference>
<dbReference type="OrthoDB" id="9802186at2"/>
<dbReference type="PATRIC" id="fig|1255043.3.peg.1535"/>
<dbReference type="Gene3D" id="1.10.10.10">
    <property type="entry name" value="Winged helix-like DNA-binding domain superfamily/Winged helix DNA-binding domain"/>
    <property type="match status" value="1"/>
</dbReference>
<organism evidence="9 10">
    <name type="scientific">Thioalkalivibrio nitratireducens (strain DSM 14787 / UNIQEM 213 / ALEN2)</name>
    <dbReference type="NCBI Taxonomy" id="1255043"/>
    <lineage>
        <taxon>Bacteria</taxon>
        <taxon>Pseudomonadati</taxon>
        <taxon>Pseudomonadota</taxon>
        <taxon>Gammaproteobacteria</taxon>
        <taxon>Chromatiales</taxon>
        <taxon>Ectothiorhodospiraceae</taxon>
        <taxon>Thioalkalivibrio</taxon>
    </lineage>
</organism>
<reference evidence="9" key="1">
    <citation type="submission" date="2015-12" db="EMBL/GenBank/DDBJ databases">
        <authorList>
            <person name="Tikhonova T.V."/>
            <person name="Pavlov A.R."/>
            <person name="Beletsky A.V."/>
            <person name="Mardanov A.V."/>
            <person name="Sorokin D.Y."/>
            <person name="Ravin N.V."/>
            <person name="Popov V.O."/>
        </authorList>
    </citation>
    <scope>NUCLEOTIDE SEQUENCE</scope>
    <source>
        <strain evidence="9">DSM 14787</strain>
    </source>
</reference>
<dbReference type="InterPro" id="IPR001789">
    <property type="entry name" value="Sig_transdc_resp-reg_receiver"/>
</dbReference>
<evidence type="ECO:0000259" key="7">
    <source>
        <dbReference type="PROSITE" id="PS50043"/>
    </source>
</evidence>
<evidence type="ECO:0000256" key="6">
    <source>
        <dbReference type="PROSITE-ProRule" id="PRU00169"/>
    </source>
</evidence>
<dbReference type="SMART" id="SM00421">
    <property type="entry name" value="HTH_LUXR"/>
    <property type="match status" value="1"/>
</dbReference>
<dbReference type="eggNOG" id="COG4566">
    <property type="taxonomic scope" value="Bacteria"/>
</dbReference>
<dbReference type="SMART" id="SM00448">
    <property type="entry name" value="REC"/>
    <property type="match status" value="1"/>
</dbReference>
<dbReference type="InterPro" id="IPR000792">
    <property type="entry name" value="Tscrpt_reg_LuxR_C"/>
</dbReference>
<dbReference type="Pfam" id="PF00072">
    <property type="entry name" value="Response_reg"/>
    <property type="match status" value="1"/>
</dbReference>
<evidence type="ECO:0000256" key="5">
    <source>
        <dbReference type="ARBA" id="ARBA00023163"/>
    </source>
</evidence>
<dbReference type="Pfam" id="PF00196">
    <property type="entry name" value="GerE"/>
    <property type="match status" value="1"/>
</dbReference>
<dbReference type="SUPFAM" id="SSF52172">
    <property type="entry name" value="CheY-like"/>
    <property type="match status" value="1"/>
</dbReference>
<dbReference type="CDD" id="cd17537">
    <property type="entry name" value="REC_FixJ"/>
    <property type="match status" value="1"/>
</dbReference>
<dbReference type="InterPro" id="IPR016032">
    <property type="entry name" value="Sig_transdc_resp-reg_C-effctor"/>
</dbReference>
<dbReference type="PROSITE" id="PS00622">
    <property type="entry name" value="HTH_LUXR_1"/>
    <property type="match status" value="1"/>
</dbReference>
<dbReference type="PRINTS" id="PR00038">
    <property type="entry name" value="HTHLUXR"/>
</dbReference>
<name>L0DUA5_THIND</name>
<keyword evidence="1 6" id="KW-0597">Phosphoprotein</keyword>
<feature type="domain" description="HTH luxR-type" evidence="7">
    <location>
        <begin position="136"/>
        <end position="201"/>
    </location>
</feature>
<evidence type="ECO:0000256" key="3">
    <source>
        <dbReference type="ARBA" id="ARBA00023015"/>
    </source>
</evidence>
<dbReference type="GO" id="GO:0000160">
    <property type="term" value="P:phosphorelay signal transduction system"/>
    <property type="evidence" value="ECO:0007669"/>
    <property type="project" value="UniProtKB-KW"/>
</dbReference>
<dbReference type="PANTHER" id="PTHR44688:SF16">
    <property type="entry name" value="DNA-BINDING TRANSCRIPTIONAL ACTIVATOR DEVR_DOSR"/>
    <property type="match status" value="1"/>
</dbReference>
<dbReference type="PROSITE" id="PS50043">
    <property type="entry name" value="HTH_LUXR_2"/>
    <property type="match status" value="1"/>
</dbReference>
<dbReference type="STRING" id="1255043.TVNIR_1517"/>
<evidence type="ECO:0000256" key="4">
    <source>
        <dbReference type="ARBA" id="ARBA00023125"/>
    </source>
</evidence>
<evidence type="ECO:0000256" key="2">
    <source>
        <dbReference type="ARBA" id="ARBA00023012"/>
    </source>
</evidence>
<dbReference type="InterPro" id="IPR011006">
    <property type="entry name" value="CheY-like_superfamily"/>
</dbReference>
<dbReference type="Proteomes" id="UP000010809">
    <property type="component" value="Chromosome"/>
</dbReference>
<dbReference type="PROSITE" id="PS50110">
    <property type="entry name" value="RESPONSE_REGULATORY"/>
    <property type="match status" value="1"/>
</dbReference>
<keyword evidence="4" id="KW-0238">DNA-binding</keyword>
<protein>
    <submittedName>
        <fullName evidence="9">Transcriptional regulatory protein</fullName>
    </submittedName>
</protein>
<evidence type="ECO:0000256" key="1">
    <source>
        <dbReference type="ARBA" id="ARBA00022553"/>
    </source>
</evidence>
<keyword evidence="10" id="KW-1185">Reference proteome</keyword>
<keyword evidence="3" id="KW-0805">Transcription regulation</keyword>
<gene>
    <name evidence="9" type="ordered locus">TVNIR_1517</name>
</gene>
<keyword evidence="2" id="KW-0902">Two-component regulatory system</keyword>
<feature type="modified residue" description="4-aspartylphosphate" evidence="6">
    <location>
        <position position="55"/>
    </location>
</feature>
<dbReference type="GO" id="GO:0003677">
    <property type="term" value="F:DNA binding"/>
    <property type="evidence" value="ECO:0007669"/>
    <property type="project" value="UniProtKB-KW"/>
</dbReference>
<sequence>MTDAGAVVLVDDDPAMRRSLALALSLAGYEVKAFACAGDLLRDLDPEQVGCLLLDLRMPDMSGLELQQELLQRGCVLPVIFMSAFGDIPTTVRALKGGALDFLEKPFSTESLITRVEEAFAIDAALRADRDWRLSIAERARQLTRREREVMALVTEGLSNKEIARRFEISPRTVEKYRARVMEKMQAANLADLCQMAGAVPVTPDGLDVPRLLEPRPG</sequence>
<evidence type="ECO:0000259" key="8">
    <source>
        <dbReference type="PROSITE" id="PS50110"/>
    </source>
</evidence>
<dbReference type="CDD" id="cd06170">
    <property type="entry name" value="LuxR_C_like"/>
    <property type="match status" value="1"/>
</dbReference>
<dbReference type="PANTHER" id="PTHR44688">
    <property type="entry name" value="DNA-BINDING TRANSCRIPTIONAL ACTIVATOR DEVR_DOSR"/>
    <property type="match status" value="1"/>
</dbReference>
<accession>L0DUA5</accession>
<dbReference type="KEGG" id="tni:TVNIR_1517"/>
<keyword evidence="5" id="KW-0804">Transcription</keyword>
<dbReference type="GO" id="GO:0006355">
    <property type="term" value="P:regulation of DNA-templated transcription"/>
    <property type="evidence" value="ECO:0007669"/>
    <property type="project" value="InterPro"/>
</dbReference>
<evidence type="ECO:0000313" key="9">
    <source>
        <dbReference type="EMBL" id="AGA33184.1"/>
    </source>
</evidence>
<proteinExistence type="predicted"/>
<feature type="domain" description="Response regulatory" evidence="8">
    <location>
        <begin position="6"/>
        <end position="120"/>
    </location>
</feature>
<dbReference type="InterPro" id="IPR036388">
    <property type="entry name" value="WH-like_DNA-bd_sf"/>
</dbReference>
<dbReference type="HOGENOM" id="CLU_000445_90_4_6"/>
<dbReference type="Gene3D" id="3.40.50.2300">
    <property type="match status" value="1"/>
</dbReference>
<dbReference type="AlphaFoldDB" id="L0DUA5"/>
<dbReference type="FunFam" id="3.40.50.2300:FF:000018">
    <property type="entry name" value="DNA-binding transcriptional regulator NtrC"/>
    <property type="match status" value="1"/>
</dbReference>
<evidence type="ECO:0000313" key="10">
    <source>
        <dbReference type="Proteomes" id="UP000010809"/>
    </source>
</evidence>